<proteinExistence type="predicted"/>
<gene>
    <name evidence="1" type="ORF">FHS32_006627</name>
</gene>
<dbReference type="Proteomes" id="UP000568022">
    <property type="component" value="Unassembled WGS sequence"/>
</dbReference>
<name>A0A7W8BWH1_9ACTN</name>
<evidence type="ECO:0000313" key="2">
    <source>
        <dbReference type="Proteomes" id="UP000568022"/>
    </source>
</evidence>
<sequence>MPTQDDYGQGIDLISLTDAPDMAKAIADLAAGVIPRSMLRFASSSERGATLTGPEAGMVTYLEDVKRLDVYDGSKWQAIVSATLPWANVSLASGYKAWEGGTVGPRVRREGSIVYLEGRLQRTSGADIAASDGVTLGTVPTAYRPVGHYAEGFVTLTNSGANTPVGRIEIWHTDGTIRYWSDKATSFVGFSSWWFIN</sequence>
<dbReference type="EMBL" id="JACHJE010000022">
    <property type="protein sequence ID" value="MBB5129833.1"/>
    <property type="molecule type" value="Genomic_DNA"/>
</dbReference>
<accession>A0A7W8BWH1</accession>
<comment type="caution">
    <text evidence="1">The sequence shown here is derived from an EMBL/GenBank/DDBJ whole genome shotgun (WGS) entry which is preliminary data.</text>
</comment>
<keyword evidence="2" id="KW-1185">Reference proteome</keyword>
<reference evidence="1 2" key="1">
    <citation type="submission" date="2020-08" db="EMBL/GenBank/DDBJ databases">
        <title>Genomic Encyclopedia of Type Strains, Phase III (KMG-III): the genomes of soil and plant-associated and newly described type strains.</title>
        <authorList>
            <person name="Whitman W."/>
        </authorList>
    </citation>
    <scope>NUCLEOTIDE SEQUENCE [LARGE SCALE GENOMIC DNA]</scope>
    <source>
        <strain evidence="1 2">CECT 3226</strain>
    </source>
</reference>
<protein>
    <submittedName>
        <fullName evidence="1">Uncharacterized protein</fullName>
    </submittedName>
</protein>
<dbReference type="AlphaFoldDB" id="A0A7W8BWH1"/>
<evidence type="ECO:0000313" key="1">
    <source>
        <dbReference type="EMBL" id="MBB5129833.1"/>
    </source>
</evidence>
<organism evidence="1 2">
    <name type="scientific">Streptomyces griseoloalbus</name>
    <dbReference type="NCBI Taxonomy" id="67303"/>
    <lineage>
        <taxon>Bacteria</taxon>
        <taxon>Bacillati</taxon>
        <taxon>Actinomycetota</taxon>
        <taxon>Actinomycetes</taxon>
        <taxon>Kitasatosporales</taxon>
        <taxon>Streptomycetaceae</taxon>
        <taxon>Streptomyces</taxon>
    </lineage>
</organism>